<dbReference type="EMBL" id="CM029050">
    <property type="protein sequence ID" value="KAG2568137.1"/>
    <property type="molecule type" value="Genomic_DNA"/>
</dbReference>
<comment type="caution">
    <text evidence="2">The sequence shown here is derived from an EMBL/GenBank/DDBJ whole genome shotgun (WGS) entry which is preliminary data.</text>
</comment>
<gene>
    <name evidence="2" type="ORF">PVAP13_7NG159300</name>
</gene>
<evidence type="ECO:0008006" key="4">
    <source>
        <dbReference type="Google" id="ProtNLM"/>
    </source>
</evidence>
<evidence type="ECO:0000313" key="2">
    <source>
        <dbReference type="EMBL" id="KAG2568136.1"/>
    </source>
</evidence>
<evidence type="ECO:0000256" key="1">
    <source>
        <dbReference type="SAM" id="MobiDB-lite"/>
    </source>
</evidence>
<proteinExistence type="predicted"/>
<feature type="region of interest" description="Disordered" evidence="1">
    <location>
        <begin position="142"/>
        <end position="164"/>
    </location>
</feature>
<protein>
    <recommendedName>
        <fullName evidence="4">Protein FAR1-RELATED SEQUENCE</fullName>
    </recommendedName>
</protein>
<organism evidence="2 3">
    <name type="scientific">Panicum virgatum</name>
    <name type="common">Blackwell switchgrass</name>
    <dbReference type="NCBI Taxonomy" id="38727"/>
    <lineage>
        <taxon>Eukaryota</taxon>
        <taxon>Viridiplantae</taxon>
        <taxon>Streptophyta</taxon>
        <taxon>Embryophyta</taxon>
        <taxon>Tracheophyta</taxon>
        <taxon>Spermatophyta</taxon>
        <taxon>Magnoliopsida</taxon>
        <taxon>Liliopsida</taxon>
        <taxon>Poales</taxon>
        <taxon>Poaceae</taxon>
        <taxon>PACMAD clade</taxon>
        <taxon>Panicoideae</taxon>
        <taxon>Panicodae</taxon>
        <taxon>Paniceae</taxon>
        <taxon>Panicinae</taxon>
        <taxon>Panicum</taxon>
        <taxon>Panicum sect. Hiantes</taxon>
    </lineage>
</organism>
<sequence length="186" mass="20563">MCCHCIKVLIHFGAKEIPEAHILKRWTRAAKDFDYPSAGMPGSIDNQLQQSVLHVNALGVVHSADNDPDAAQILMKHLNLARKEMQLLFEEKSKNKQDNLSGGYSSAFSSKGCYDSDSGPESEGANDIVFGASGSSAYMSDSDILSIQAPPVPPKSVGRPRENRFPRMFEYRRTRCKKVNWNSDGT</sequence>
<dbReference type="AlphaFoldDB" id="A0A8T0QBB6"/>
<dbReference type="Proteomes" id="UP000823388">
    <property type="component" value="Chromosome 7N"/>
</dbReference>
<name>A0A8T0QBB6_PANVG</name>
<reference evidence="2" key="1">
    <citation type="submission" date="2020-05" db="EMBL/GenBank/DDBJ databases">
        <title>WGS assembly of Panicum virgatum.</title>
        <authorList>
            <person name="Lovell J.T."/>
            <person name="Jenkins J."/>
            <person name="Shu S."/>
            <person name="Juenger T.E."/>
            <person name="Schmutz J."/>
        </authorList>
    </citation>
    <scope>NUCLEOTIDE SEQUENCE</scope>
    <source>
        <strain evidence="2">AP13</strain>
    </source>
</reference>
<dbReference type="EMBL" id="CM029050">
    <property type="protein sequence ID" value="KAG2568136.1"/>
    <property type="molecule type" value="Genomic_DNA"/>
</dbReference>
<evidence type="ECO:0000313" key="3">
    <source>
        <dbReference type="Proteomes" id="UP000823388"/>
    </source>
</evidence>
<accession>A0A8T0QBB6</accession>
<keyword evidence="3" id="KW-1185">Reference proteome</keyword>